<dbReference type="KEGG" id="bbae:FRD01_05865"/>
<dbReference type="PANTHER" id="PTHR43657">
    <property type="entry name" value="TRYPTOPHAN RNA-BINDING ATTENUATOR PROTEIN-LIKE PROTEIN"/>
    <property type="match status" value="1"/>
</dbReference>
<evidence type="ECO:0000313" key="2">
    <source>
        <dbReference type="Proteomes" id="UP000321595"/>
    </source>
</evidence>
<protein>
    <submittedName>
        <fullName evidence="1">TIGR00266 family protein</fullName>
    </submittedName>
</protein>
<reference evidence="1 2" key="1">
    <citation type="submission" date="2019-08" db="EMBL/GenBank/DDBJ databases">
        <authorList>
            <person name="Liang Q."/>
        </authorList>
    </citation>
    <scope>NUCLEOTIDE SEQUENCE [LARGE SCALE GENOMIC DNA]</scope>
    <source>
        <strain evidence="1 2">V1718</strain>
    </source>
</reference>
<sequence length="235" mass="24661">MKCELLYQPVSTMARVTLDPNESFLVEPGAMVGMSPNLNMTTGMASSNSGGGLLGKIASAAGRLLTGESFFQNTYTAQGGPGELLLAHTLPGDMVKIPVPQQGLKMQSAGFIASTTGVNLQAEFGGARSFFGGEGLFLINVTANGPNQEILVGSFGGIQELQCDGNLVIDTGHLVAWDASLNFNVTKAAGGWIASYLSGEGLVCRFQGQGRIWIQTRNPNEFGTTLGKMLPPRTN</sequence>
<dbReference type="Gene3D" id="3.60.160.10">
    <property type="entry name" value="Mitochondrial biogenesis AIM24"/>
    <property type="match status" value="1"/>
</dbReference>
<gene>
    <name evidence="1" type="ORF">FRD01_05865</name>
</gene>
<dbReference type="RefSeq" id="WP_146958460.1">
    <property type="nucleotide sequence ID" value="NZ_CP042467.1"/>
</dbReference>
<dbReference type="InterPro" id="IPR036983">
    <property type="entry name" value="AIM24_sf"/>
</dbReference>
<dbReference type="Proteomes" id="UP000321595">
    <property type="component" value="Chromosome"/>
</dbReference>
<dbReference type="PANTHER" id="PTHR43657:SF1">
    <property type="entry name" value="ALTERED INHERITANCE OF MITOCHONDRIA PROTEIN 24, MITOCHONDRIAL"/>
    <property type="match status" value="1"/>
</dbReference>
<dbReference type="InterPro" id="IPR002838">
    <property type="entry name" value="AIM24"/>
</dbReference>
<evidence type="ECO:0000313" key="1">
    <source>
        <dbReference type="EMBL" id="QED26775.1"/>
    </source>
</evidence>
<dbReference type="NCBIfam" id="TIGR00266">
    <property type="entry name" value="TIGR00266 family protein"/>
    <property type="match status" value="1"/>
</dbReference>
<organism evidence="1 2">
    <name type="scientific">Microvenator marinus</name>
    <dbReference type="NCBI Taxonomy" id="2600177"/>
    <lineage>
        <taxon>Bacteria</taxon>
        <taxon>Deltaproteobacteria</taxon>
        <taxon>Bradymonadales</taxon>
        <taxon>Microvenatoraceae</taxon>
        <taxon>Microvenator</taxon>
    </lineage>
</organism>
<dbReference type="Pfam" id="PF01987">
    <property type="entry name" value="AIM24"/>
    <property type="match status" value="1"/>
</dbReference>
<accession>A0A5B8XMJ1</accession>
<name>A0A5B8XMJ1_9DELT</name>
<keyword evidence="2" id="KW-1185">Reference proteome</keyword>
<proteinExistence type="predicted"/>
<dbReference type="SUPFAM" id="SSF51219">
    <property type="entry name" value="TRAP-like"/>
    <property type="match status" value="1"/>
</dbReference>
<dbReference type="EMBL" id="CP042467">
    <property type="protein sequence ID" value="QED26775.1"/>
    <property type="molecule type" value="Genomic_DNA"/>
</dbReference>
<dbReference type="OrthoDB" id="9779518at2"/>
<dbReference type="AlphaFoldDB" id="A0A5B8XMJ1"/>
<dbReference type="InterPro" id="IPR016031">
    <property type="entry name" value="Trp_RNA-bd_attenuator-like_dom"/>
</dbReference>